<dbReference type="InterPro" id="IPR046341">
    <property type="entry name" value="SET_dom_sf"/>
</dbReference>
<dbReference type="Pfam" id="PF21549">
    <property type="entry name" value="PRDM2_PR"/>
    <property type="match status" value="1"/>
</dbReference>
<evidence type="ECO:0000256" key="9">
    <source>
        <dbReference type="ARBA" id="ARBA00022902"/>
    </source>
</evidence>
<evidence type="ECO:0000256" key="16">
    <source>
        <dbReference type="SAM" id="MobiDB-lite"/>
    </source>
</evidence>
<evidence type="ECO:0000256" key="15">
    <source>
        <dbReference type="ARBA" id="ARBA00082172"/>
    </source>
</evidence>
<keyword evidence="3" id="KW-0808">Transferase</keyword>
<dbReference type="Ensembl" id="ENSXETT00000081946">
    <property type="protein sequence ID" value="ENSXETP00000097314"/>
    <property type="gene ID" value="ENSXETG00000021533"/>
</dbReference>
<keyword evidence="10" id="KW-0805">Transcription regulation</keyword>
<keyword evidence="11" id="KW-0238">DNA-binding</keyword>
<dbReference type="InterPro" id="IPR044402">
    <property type="entry name" value="PRDM8-like_PR/SET"/>
</dbReference>
<reference evidence="18" key="2">
    <citation type="submission" date="2020-05" db="UniProtKB">
        <authorList>
            <consortium name="Ensembl"/>
        </authorList>
    </citation>
    <scope>IDENTIFICATION</scope>
</reference>
<dbReference type="GO" id="GO:0005654">
    <property type="term" value="C:nucleoplasm"/>
    <property type="evidence" value="ECO:0007669"/>
    <property type="project" value="UniProtKB-ARBA"/>
</dbReference>
<protein>
    <recommendedName>
        <fullName evidence="14">PR domain zinc finger protein 8</fullName>
    </recommendedName>
    <alternativeName>
        <fullName evidence="15">PR domain-containing protein 8</fullName>
    </alternativeName>
</protein>
<feature type="region of interest" description="Disordered" evidence="16">
    <location>
        <begin position="244"/>
        <end position="309"/>
    </location>
</feature>
<feature type="compositionally biased region" description="Basic and acidic residues" evidence="16">
    <location>
        <begin position="192"/>
        <end position="205"/>
    </location>
</feature>
<keyword evidence="9" id="KW-0524">Neurogenesis</keyword>
<evidence type="ECO:0000256" key="13">
    <source>
        <dbReference type="ARBA" id="ARBA00023242"/>
    </source>
</evidence>
<dbReference type="GO" id="GO:0007399">
    <property type="term" value="P:nervous system development"/>
    <property type="evidence" value="ECO:0007669"/>
    <property type="project" value="UniProtKB-KW"/>
</dbReference>
<evidence type="ECO:0000256" key="14">
    <source>
        <dbReference type="ARBA" id="ARBA00067591"/>
    </source>
</evidence>
<organism evidence="18">
    <name type="scientific">Xenopus tropicalis</name>
    <name type="common">Western clawed frog</name>
    <name type="synonym">Silurana tropicalis</name>
    <dbReference type="NCBI Taxonomy" id="8364"/>
    <lineage>
        <taxon>Eukaryota</taxon>
        <taxon>Metazoa</taxon>
        <taxon>Chordata</taxon>
        <taxon>Craniata</taxon>
        <taxon>Vertebrata</taxon>
        <taxon>Euteleostomi</taxon>
        <taxon>Amphibia</taxon>
        <taxon>Batrachia</taxon>
        <taxon>Anura</taxon>
        <taxon>Pipoidea</taxon>
        <taxon>Pipidae</taxon>
        <taxon>Xenopodinae</taxon>
        <taxon>Xenopus</taxon>
        <taxon>Silurana</taxon>
    </lineage>
</organism>
<dbReference type="Gene3D" id="2.170.270.10">
    <property type="entry name" value="SET domain"/>
    <property type="match status" value="1"/>
</dbReference>
<evidence type="ECO:0000256" key="8">
    <source>
        <dbReference type="ARBA" id="ARBA00022833"/>
    </source>
</evidence>
<evidence type="ECO:0000256" key="12">
    <source>
        <dbReference type="ARBA" id="ARBA00023163"/>
    </source>
</evidence>
<evidence type="ECO:0000259" key="17">
    <source>
        <dbReference type="PROSITE" id="PS50280"/>
    </source>
</evidence>
<dbReference type="InterPro" id="IPR052296">
    <property type="entry name" value="TR-Histone_Methyltrans"/>
</dbReference>
<dbReference type="Xenbase" id="XB-GENE-984391">
    <property type="gene designation" value="prdm8"/>
</dbReference>
<keyword evidence="6" id="KW-0677">Repeat</keyword>
<evidence type="ECO:0000256" key="7">
    <source>
        <dbReference type="ARBA" id="ARBA00022771"/>
    </source>
</evidence>
<evidence type="ECO:0000256" key="1">
    <source>
        <dbReference type="ARBA" id="ARBA00004123"/>
    </source>
</evidence>
<evidence type="ECO:0000256" key="10">
    <source>
        <dbReference type="ARBA" id="ARBA00023015"/>
    </source>
</evidence>
<feature type="region of interest" description="Disordered" evidence="16">
    <location>
        <begin position="188"/>
        <end position="209"/>
    </location>
</feature>
<dbReference type="PANTHER" id="PTHR16516">
    <property type="entry name" value="AGAP007109-PA"/>
    <property type="match status" value="1"/>
</dbReference>
<dbReference type="PROSITE" id="PS50280">
    <property type="entry name" value="SET"/>
    <property type="match status" value="1"/>
</dbReference>
<reference evidence="18" key="1">
    <citation type="journal article" date="2010" name="Science">
        <title>The genome of the Western clawed frog Xenopus tropicalis.</title>
        <authorList>
            <person name="Hellsten U."/>
            <person name="Harland R.M."/>
            <person name="Gilchrist M.J."/>
            <person name="Hendrix D."/>
            <person name="Jurka J."/>
            <person name="Kapitonov V."/>
            <person name="Ovcharenko I."/>
            <person name="Putnam N.H."/>
            <person name="Shu S."/>
            <person name="Taher L."/>
            <person name="Blitz I.L."/>
            <person name="Blumberg B."/>
            <person name="Dichmann D.S."/>
            <person name="Dubchak I."/>
            <person name="Amaya E."/>
            <person name="Detter J.C."/>
            <person name="Fletcher R."/>
            <person name="Gerhard D.S."/>
            <person name="Goodstein D."/>
            <person name="Graves T."/>
            <person name="Grigoriev I.V."/>
            <person name="Grimwood J."/>
            <person name="Kawashima T."/>
            <person name="Lindquist E."/>
            <person name="Lucas S.M."/>
            <person name="Mead P.E."/>
            <person name="Mitros T."/>
            <person name="Ogino H."/>
            <person name="Ohta Y."/>
            <person name="Poliakov A.V."/>
            <person name="Pollet N."/>
            <person name="Robert J."/>
            <person name="Salamov A."/>
            <person name="Sater A.K."/>
            <person name="Schmutz J."/>
            <person name="Terry A."/>
            <person name="Vize P.D."/>
            <person name="Warren W.C."/>
            <person name="Wells D."/>
            <person name="Wills A."/>
            <person name="Wilson R.K."/>
            <person name="Zimmerman L.B."/>
            <person name="Zorn A.M."/>
            <person name="Grainger R."/>
            <person name="Grammer T."/>
            <person name="Khokha M.K."/>
            <person name="Richardson P.M."/>
            <person name="Rokhsar D.S."/>
        </authorList>
    </citation>
    <scope>NUCLEOTIDE SEQUENCE [LARGE SCALE GENOMIC DNA]</scope>
    <source>
        <strain evidence="18">Nigerian</strain>
    </source>
</reference>
<dbReference type="PANTHER" id="PTHR16516:SF7">
    <property type="entry name" value="PR DOMAIN ZINC FINGER PROTEIN 8"/>
    <property type="match status" value="1"/>
</dbReference>
<evidence type="ECO:0000256" key="3">
    <source>
        <dbReference type="ARBA" id="ARBA00022679"/>
    </source>
</evidence>
<keyword evidence="12" id="KW-0804">Transcription</keyword>
<keyword evidence="5" id="KW-0479">Metal-binding</keyword>
<sequence>MSIMEEAGVQKPVWDGDAKAVQQCLTDIFTSVYTTCDIPENAIFGPCVLSHTSLYDSIAFIALKSTDKRTVPYIFRVDTSAANGSSEGLMWLRLVQSARNKEEQNLEAYIKNGQLFYRSLRRVAKDEELLVWYGKELTDLLLLSPTSRTPVKNTVSSQSICLECNQKFQFEFPFVAHVRFRCPKRLQGSDSNLEHASKDNRELEPRNTMSASAKYNKLTFYQPQKENHKPTTDFHNLARDMENVRGSSSSFSSLPNKANLTRQDPDSTPDGLHRAKRKYDENQEESRSKKSDVSGRFLDRPIPSSKEDLVCSPQPFRTSSYYNLEESGQLFAPPSPETGEAKRSAFVENLINLFPINAKNMLYCDSEMKYNPLFFVFFCPTIPIWKRRDLLHFIGYLGMLDALTINDFIFCKMTRLLNRIIFLRMEQGKHYWFPLISSAL</sequence>
<dbReference type="GeneTree" id="ENSGT00890000139463"/>
<proteinExistence type="predicted"/>
<feature type="domain" description="SET" evidence="17">
    <location>
        <begin position="19"/>
        <end position="134"/>
    </location>
</feature>
<keyword evidence="7" id="KW-0863">Zinc-finger</keyword>
<dbReference type="GO" id="GO:0003677">
    <property type="term" value="F:DNA binding"/>
    <property type="evidence" value="ECO:0007669"/>
    <property type="project" value="UniProtKB-KW"/>
</dbReference>
<dbReference type="FunFam" id="2.170.270.10:FF:000012">
    <property type="entry name" value="PR domain zinc finger protein 8"/>
    <property type="match status" value="1"/>
</dbReference>
<evidence type="ECO:0000256" key="2">
    <source>
        <dbReference type="ARBA" id="ARBA00022603"/>
    </source>
</evidence>
<feature type="compositionally biased region" description="Polar residues" evidence="16">
    <location>
        <begin position="245"/>
        <end position="262"/>
    </location>
</feature>
<dbReference type="Bgee" id="ENSXETG00000021533">
    <property type="expression patterns" value="Expressed in brain and 2 other cell types or tissues"/>
</dbReference>
<evidence type="ECO:0000313" key="18">
    <source>
        <dbReference type="Ensembl" id="ENSXETP00000097314"/>
    </source>
</evidence>
<keyword evidence="13" id="KW-0539">Nucleus</keyword>
<keyword evidence="8" id="KW-0862">Zinc</keyword>
<feature type="compositionally biased region" description="Basic and acidic residues" evidence="16">
    <location>
        <begin position="278"/>
        <end position="309"/>
    </location>
</feature>
<keyword evidence="4" id="KW-0949">S-adenosyl-L-methionine</keyword>
<dbReference type="GO" id="GO:0008270">
    <property type="term" value="F:zinc ion binding"/>
    <property type="evidence" value="ECO:0007669"/>
    <property type="project" value="UniProtKB-KW"/>
</dbReference>
<dbReference type="GO" id="GO:0032259">
    <property type="term" value="P:methylation"/>
    <property type="evidence" value="ECO:0007669"/>
    <property type="project" value="UniProtKB-KW"/>
</dbReference>
<evidence type="ECO:0000256" key="11">
    <source>
        <dbReference type="ARBA" id="ARBA00023125"/>
    </source>
</evidence>
<gene>
    <name evidence="18" type="primary">prdm8</name>
</gene>
<dbReference type="AlphaFoldDB" id="A0A6I8SRB1"/>
<dbReference type="CDD" id="cd19192">
    <property type="entry name" value="PR-SET_PRDM8"/>
    <property type="match status" value="1"/>
</dbReference>
<evidence type="ECO:0000256" key="4">
    <source>
        <dbReference type="ARBA" id="ARBA00022691"/>
    </source>
</evidence>
<comment type="subcellular location">
    <subcellularLocation>
        <location evidence="1">Nucleus</location>
    </subcellularLocation>
</comment>
<name>A0A6I8SRB1_XENTR</name>
<evidence type="ECO:0000256" key="5">
    <source>
        <dbReference type="ARBA" id="ARBA00022723"/>
    </source>
</evidence>
<dbReference type="InterPro" id="IPR001214">
    <property type="entry name" value="SET_dom"/>
</dbReference>
<dbReference type="GO" id="GO:0008168">
    <property type="term" value="F:methyltransferase activity"/>
    <property type="evidence" value="ECO:0007669"/>
    <property type="project" value="UniProtKB-KW"/>
</dbReference>
<keyword evidence="2" id="KW-0489">Methyltransferase</keyword>
<evidence type="ECO:0000256" key="6">
    <source>
        <dbReference type="ARBA" id="ARBA00022737"/>
    </source>
</evidence>
<accession>A0A6I8SRB1</accession>